<gene>
    <name evidence="2" type="ORF">EVA_11680</name>
</gene>
<name>J9CJH4_9ZZZZ</name>
<dbReference type="EMBL" id="AMCI01003475">
    <property type="protein sequence ID" value="EJX00216.1"/>
    <property type="molecule type" value="Genomic_DNA"/>
</dbReference>
<feature type="transmembrane region" description="Helical" evidence="1">
    <location>
        <begin position="130"/>
        <end position="150"/>
    </location>
</feature>
<keyword evidence="1" id="KW-1133">Transmembrane helix</keyword>
<dbReference type="AlphaFoldDB" id="J9CJH4"/>
<protein>
    <submittedName>
        <fullName evidence="2">Uncharacterized protein</fullName>
    </submittedName>
</protein>
<reference evidence="2" key="1">
    <citation type="journal article" date="2012" name="PLoS ONE">
        <title>Gene sets for utilization of primary and secondary nutrition supplies in the distal gut of endangered iberian lynx.</title>
        <authorList>
            <person name="Alcaide M."/>
            <person name="Messina E."/>
            <person name="Richter M."/>
            <person name="Bargiela R."/>
            <person name="Peplies J."/>
            <person name="Huws S.A."/>
            <person name="Newbold C.J."/>
            <person name="Golyshin P.N."/>
            <person name="Simon M.A."/>
            <person name="Lopez G."/>
            <person name="Yakimov M.M."/>
            <person name="Ferrer M."/>
        </authorList>
    </citation>
    <scope>NUCLEOTIDE SEQUENCE</scope>
</reference>
<evidence type="ECO:0000313" key="2">
    <source>
        <dbReference type="EMBL" id="EJX00216.1"/>
    </source>
</evidence>
<organism evidence="2">
    <name type="scientific">gut metagenome</name>
    <dbReference type="NCBI Taxonomy" id="749906"/>
    <lineage>
        <taxon>unclassified sequences</taxon>
        <taxon>metagenomes</taxon>
        <taxon>organismal metagenomes</taxon>
    </lineage>
</organism>
<evidence type="ECO:0000256" key="1">
    <source>
        <dbReference type="SAM" id="Phobius"/>
    </source>
</evidence>
<keyword evidence="1" id="KW-0472">Membrane</keyword>
<accession>J9CJH4</accession>
<comment type="caution">
    <text evidence="2">The sequence shown here is derived from an EMBL/GenBank/DDBJ whole genome shotgun (WGS) entry which is preliminary data.</text>
</comment>
<keyword evidence="1" id="KW-0812">Transmembrane</keyword>
<proteinExistence type="predicted"/>
<sequence length="159" mass="17920">MGLMLSIACLTLGVKGIATIRPVSDYKDMGVHTFSPYKVLPHTVENRATGPDKRNNPTKTVYVVYYQALDGTGYQWKLETSNDKDYANQILAKGDSVDRRVLSIKENGKYMTVDAKLTADTYVEGQQKRYLWMAGLSSGYLVLCVALWLVMKRRTVEKL</sequence>